<dbReference type="FunFam" id="3.40.50.12780:FF:000012">
    <property type="entry name" value="Non-ribosomal peptide synthetase"/>
    <property type="match status" value="1"/>
</dbReference>
<dbReference type="Gene3D" id="2.30.38.10">
    <property type="entry name" value="Luciferase, Domain 3"/>
    <property type="match status" value="1"/>
</dbReference>
<dbReference type="OrthoDB" id="4317020at2"/>
<dbReference type="AlphaFoldDB" id="A0A1W2DB30"/>
<dbReference type="InterPro" id="IPR029058">
    <property type="entry name" value="AB_hydrolase_fold"/>
</dbReference>
<dbReference type="GO" id="GO:0031177">
    <property type="term" value="F:phosphopantetheine binding"/>
    <property type="evidence" value="ECO:0007669"/>
    <property type="project" value="TreeGrafter"/>
</dbReference>
<dbReference type="Gene3D" id="1.10.1200.10">
    <property type="entry name" value="ACP-like"/>
    <property type="match status" value="1"/>
</dbReference>
<name>A0A1W2DB30_9SPHI</name>
<accession>A0A1W2DB30</accession>
<evidence type="ECO:0000256" key="1">
    <source>
        <dbReference type="ARBA" id="ARBA00001957"/>
    </source>
</evidence>
<dbReference type="SUPFAM" id="SSF56801">
    <property type="entry name" value="Acetyl-CoA synthetase-like"/>
    <property type="match status" value="1"/>
</dbReference>
<dbReference type="InterPro" id="IPR010071">
    <property type="entry name" value="AA_adenyl_dom"/>
</dbReference>
<dbReference type="CDD" id="cd05930">
    <property type="entry name" value="A_NRPS"/>
    <property type="match status" value="1"/>
</dbReference>
<evidence type="ECO:0000256" key="2">
    <source>
        <dbReference type="ARBA" id="ARBA00006432"/>
    </source>
</evidence>
<dbReference type="GO" id="GO:0043041">
    <property type="term" value="P:amino acid activation for nonribosomal peptide biosynthetic process"/>
    <property type="evidence" value="ECO:0007669"/>
    <property type="project" value="TreeGrafter"/>
</dbReference>
<dbReference type="FunFam" id="1.10.1200.10:FF:000005">
    <property type="entry name" value="Nonribosomal peptide synthetase 1"/>
    <property type="match status" value="1"/>
</dbReference>
<dbReference type="SUPFAM" id="SSF47336">
    <property type="entry name" value="ACP-like"/>
    <property type="match status" value="1"/>
</dbReference>
<comment type="similarity">
    <text evidence="2">Belongs to the ATP-dependent AMP-binding enzyme family.</text>
</comment>
<dbReference type="PROSITE" id="PS50075">
    <property type="entry name" value="CARRIER"/>
    <property type="match status" value="1"/>
</dbReference>
<gene>
    <name evidence="6" type="ORF">SAMN04488101_106113</name>
</gene>
<protein>
    <submittedName>
        <fullName evidence="6">Amino acid adenylation domain-containing protein</fullName>
    </submittedName>
</protein>
<dbReference type="Gene3D" id="3.40.50.980">
    <property type="match status" value="2"/>
</dbReference>
<dbReference type="Proteomes" id="UP000192678">
    <property type="component" value="Unassembled WGS sequence"/>
</dbReference>
<dbReference type="NCBIfam" id="TIGR01733">
    <property type="entry name" value="AA-adenyl-dom"/>
    <property type="match status" value="1"/>
</dbReference>
<dbReference type="GO" id="GO:0005737">
    <property type="term" value="C:cytoplasm"/>
    <property type="evidence" value="ECO:0007669"/>
    <property type="project" value="TreeGrafter"/>
</dbReference>
<dbReference type="PANTHER" id="PTHR45527">
    <property type="entry name" value="NONRIBOSOMAL PEPTIDE SYNTHETASE"/>
    <property type="match status" value="1"/>
</dbReference>
<dbReference type="InterPro" id="IPR009081">
    <property type="entry name" value="PP-bd_ACP"/>
</dbReference>
<dbReference type="InterPro" id="IPR001031">
    <property type="entry name" value="Thioesterase"/>
</dbReference>
<reference evidence="6 7" key="1">
    <citation type="submission" date="2017-04" db="EMBL/GenBank/DDBJ databases">
        <authorList>
            <person name="Afonso C.L."/>
            <person name="Miller P.J."/>
            <person name="Scott M.A."/>
            <person name="Spackman E."/>
            <person name="Goraichik I."/>
            <person name="Dimitrov K.M."/>
            <person name="Suarez D.L."/>
            <person name="Swayne D.E."/>
        </authorList>
    </citation>
    <scope>NUCLEOTIDE SEQUENCE [LARGE SCALE GENOMIC DNA]</scope>
    <source>
        <strain evidence="6 7">DSM 19625</strain>
    </source>
</reference>
<dbReference type="PANTHER" id="PTHR45527:SF1">
    <property type="entry name" value="FATTY ACID SYNTHASE"/>
    <property type="match status" value="1"/>
</dbReference>
<feature type="domain" description="Carrier" evidence="5">
    <location>
        <begin position="540"/>
        <end position="615"/>
    </location>
</feature>
<dbReference type="STRING" id="475255.SAMN04488101_106113"/>
<dbReference type="InterPro" id="IPR000873">
    <property type="entry name" value="AMP-dep_synth/lig_dom"/>
</dbReference>
<organism evidence="6 7">
    <name type="scientific">Pedobacter nyackensis</name>
    <dbReference type="NCBI Taxonomy" id="475255"/>
    <lineage>
        <taxon>Bacteria</taxon>
        <taxon>Pseudomonadati</taxon>
        <taxon>Bacteroidota</taxon>
        <taxon>Sphingobacteriia</taxon>
        <taxon>Sphingobacteriales</taxon>
        <taxon>Sphingobacteriaceae</taxon>
        <taxon>Pedobacter</taxon>
    </lineage>
</organism>
<dbReference type="GO" id="GO:0044550">
    <property type="term" value="P:secondary metabolite biosynthetic process"/>
    <property type="evidence" value="ECO:0007669"/>
    <property type="project" value="UniProtKB-ARBA"/>
</dbReference>
<dbReference type="SUPFAM" id="SSF53474">
    <property type="entry name" value="alpha/beta-Hydrolases"/>
    <property type="match status" value="1"/>
</dbReference>
<dbReference type="RefSeq" id="WP_084289719.1">
    <property type="nucleotide sequence ID" value="NZ_FWYB01000006.1"/>
</dbReference>
<sequence>MPYKPLQTAKSMPDLAAFNDTIMPYPRDKTLNTLFEEQVVKSPGNLALQLGDEAMTYKELNERANQLARQLIEFGIKPADNVGLLVTRSFEMIIGMYAILKAGAAYIPVDPDYPIDRQLYILSNSAVSLLITDSTHPLNALMPEVKSINIKTVDYSQYDSSNPNLKIDSRQLAYTIYTSGSTGQPKGVMIEHHSAVNLVLWVNNRFNVGADDRMLFLTSMCFDLSVYDIFGILATGGTLVIAEQAQVNDINQLIDMLQEYQITFWDSVPSTLDYLVKELAAGNTDYKQDALRLVFLSGDWIPVNLPDKIKHFFPSANVVSLGGATEATVWSNYFVIKHADSNWKSIPYGRPITNNFFYILDDDLQPVPNGDTGNLFIGGVGVARGYANEPEKTAASFIADPFNSDCGGMMYRTGDLGRMLPDMNMEFLGRKDNQVKIRGFRVELGEIEHMLNQYDQLESAIVLAKDDHYGKKELIGYAVANGTFNKDAIINYLKEKLPEYMVPLSWVEMQSFPLNINGKIDRKALLDLPVPEHIANAYTPPITDSEKIMTTIWQQVFDMEKVGTNDNFFELGGHSLMALQIMARFEKQTGTKFPAAILFKNPTISSLLGSVEKTDRAKEWKSLVPIKSTGNKMPLYIVHGDGLYVLNFKDLAKHVDEEQPLFGLQPAELNDDDETIRTMADIARHYVREILEHNPNGPYAIAGYSFGGYVAIEMERQLTEMGKTVKMLGIFDTDAGNILYSKSWQITLLKKIGRQFPKLLWVGKSFLKDPSGTFQYQYYLLLKKIQQLGNKIGLTEEPKVDGIYDQIKVINEKHHMAFKSYSMQPFNNYVYLFKAKKRIYFVDDFKYLGWQKYAKKGVKVFDVPGDHATMLQQPNVSEFGKSLQDALNNC</sequence>
<evidence type="ECO:0000259" key="5">
    <source>
        <dbReference type="PROSITE" id="PS50075"/>
    </source>
</evidence>
<proteinExistence type="inferred from homology"/>
<evidence type="ECO:0000313" key="7">
    <source>
        <dbReference type="Proteomes" id="UP000192678"/>
    </source>
</evidence>
<dbReference type="FunFam" id="3.30.300.30:FF:000010">
    <property type="entry name" value="Enterobactin synthetase component F"/>
    <property type="match status" value="1"/>
</dbReference>
<dbReference type="Pfam" id="PF00975">
    <property type="entry name" value="Thioesterase"/>
    <property type="match status" value="1"/>
</dbReference>
<dbReference type="Gene3D" id="3.30.300.30">
    <property type="match status" value="1"/>
</dbReference>
<dbReference type="InterPro" id="IPR045851">
    <property type="entry name" value="AMP-bd_C_sf"/>
</dbReference>
<evidence type="ECO:0000256" key="4">
    <source>
        <dbReference type="ARBA" id="ARBA00022553"/>
    </source>
</evidence>
<dbReference type="Gene3D" id="3.40.50.1820">
    <property type="entry name" value="alpha/beta hydrolase"/>
    <property type="match status" value="1"/>
</dbReference>
<dbReference type="Pfam" id="PF00550">
    <property type="entry name" value="PP-binding"/>
    <property type="match status" value="1"/>
</dbReference>
<dbReference type="EMBL" id="FWYB01000006">
    <property type="protein sequence ID" value="SMC94665.1"/>
    <property type="molecule type" value="Genomic_DNA"/>
</dbReference>
<keyword evidence="3" id="KW-0596">Phosphopantetheine</keyword>
<keyword evidence="7" id="KW-1185">Reference proteome</keyword>
<dbReference type="FunFam" id="3.40.50.980:FF:000001">
    <property type="entry name" value="Non-ribosomal peptide synthetase"/>
    <property type="match status" value="1"/>
</dbReference>
<dbReference type="Pfam" id="PF00501">
    <property type="entry name" value="AMP-binding"/>
    <property type="match status" value="1"/>
</dbReference>
<comment type="cofactor">
    <cofactor evidence="1">
        <name>pantetheine 4'-phosphate</name>
        <dbReference type="ChEBI" id="CHEBI:47942"/>
    </cofactor>
</comment>
<dbReference type="InterPro" id="IPR036736">
    <property type="entry name" value="ACP-like_sf"/>
</dbReference>
<evidence type="ECO:0000313" key="6">
    <source>
        <dbReference type="EMBL" id="SMC94665.1"/>
    </source>
</evidence>
<keyword evidence="4" id="KW-0597">Phosphoprotein</keyword>
<evidence type="ECO:0000256" key="3">
    <source>
        <dbReference type="ARBA" id="ARBA00022450"/>
    </source>
</evidence>